<evidence type="ECO:0000256" key="1">
    <source>
        <dbReference type="ARBA" id="ARBA00010617"/>
    </source>
</evidence>
<dbReference type="OrthoDB" id="4511384at2"/>
<accession>S9QUX2</accession>
<evidence type="ECO:0000256" key="2">
    <source>
        <dbReference type="ARBA" id="ARBA00022617"/>
    </source>
</evidence>
<evidence type="ECO:0000256" key="7">
    <source>
        <dbReference type="RuleBase" id="RU000461"/>
    </source>
</evidence>
<dbReference type="PANTHER" id="PTHR46696:SF3">
    <property type="entry name" value="PULCHERRIMINIC ACID SYNTHASE"/>
    <property type="match status" value="1"/>
</dbReference>
<comment type="caution">
    <text evidence="8">The sequence shown here is derived from an EMBL/GenBank/DDBJ whole genome shotgun (WGS) entry which is preliminary data.</text>
</comment>
<dbReference type="PROSITE" id="PS00086">
    <property type="entry name" value="CYTOCHROME_P450"/>
    <property type="match status" value="1"/>
</dbReference>
<dbReference type="PRINTS" id="PR00359">
    <property type="entry name" value="BP450"/>
</dbReference>
<evidence type="ECO:0000256" key="5">
    <source>
        <dbReference type="ARBA" id="ARBA00023004"/>
    </source>
</evidence>
<dbReference type="CDD" id="cd11078">
    <property type="entry name" value="CYP130-like"/>
    <property type="match status" value="1"/>
</dbReference>
<dbReference type="RefSeq" id="WP_002628104.1">
    <property type="nucleotide sequence ID" value="NZ_ANAH02000013.1"/>
</dbReference>
<keyword evidence="9" id="KW-1185">Reference proteome</keyword>
<evidence type="ECO:0000313" key="8">
    <source>
        <dbReference type="EMBL" id="EPX60468.1"/>
    </source>
</evidence>
<dbReference type="eggNOG" id="COG2124">
    <property type="taxonomic scope" value="Bacteria"/>
</dbReference>
<reference evidence="8" key="1">
    <citation type="submission" date="2013-05" db="EMBL/GenBank/DDBJ databases">
        <title>Genome assembly of Cystobacter fuscus DSM 2262.</title>
        <authorList>
            <person name="Sharma G."/>
            <person name="Khatri I."/>
            <person name="Kaur C."/>
            <person name="Mayilraj S."/>
            <person name="Subramanian S."/>
        </authorList>
    </citation>
    <scope>NUCLEOTIDE SEQUENCE [LARGE SCALE GENOMIC DNA]</scope>
    <source>
        <strain evidence="8">DSM 2262</strain>
    </source>
</reference>
<evidence type="ECO:0000256" key="3">
    <source>
        <dbReference type="ARBA" id="ARBA00022723"/>
    </source>
</evidence>
<dbReference type="GO" id="GO:0005506">
    <property type="term" value="F:iron ion binding"/>
    <property type="evidence" value="ECO:0007669"/>
    <property type="project" value="InterPro"/>
</dbReference>
<dbReference type="FunFam" id="1.10.630.10:FF:000018">
    <property type="entry name" value="Cytochrome P450 monooxygenase"/>
    <property type="match status" value="1"/>
</dbReference>
<dbReference type="InterPro" id="IPR017972">
    <property type="entry name" value="Cyt_P450_CS"/>
</dbReference>
<gene>
    <name evidence="8" type="ORF">D187_001955</name>
</gene>
<dbReference type="InterPro" id="IPR036396">
    <property type="entry name" value="Cyt_P450_sf"/>
</dbReference>
<dbReference type="EMBL" id="ANAH02000013">
    <property type="protein sequence ID" value="EPX60468.1"/>
    <property type="molecule type" value="Genomic_DNA"/>
</dbReference>
<dbReference type="InterPro" id="IPR002397">
    <property type="entry name" value="Cyt_P450_B"/>
</dbReference>
<dbReference type="Gene3D" id="1.10.630.10">
    <property type="entry name" value="Cytochrome P450"/>
    <property type="match status" value="1"/>
</dbReference>
<proteinExistence type="inferred from homology"/>
<dbReference type="GO" id="GO:0004497">
    <property type="term" value="F:monooxygenase activity"/>
    <property type="evidence" value="ECO:0007669"/>
    <property type="project" value="UniProtKB-KW"/>
</dbReference>
<evidence type="ECO:0000256" key="6">
    <source>
        <dbReference type="ARBA" id="ARBA00023033"/>
    </source>
</evidence>
<evidence type="ECO:0000313" key="9">
    <source>
        <dbReference type="Proteomes" id="UP000011682"/>
    </source>
</evidence>
<dbReference type="PANTHER" id="PTHR46696">
    <property type="entry name" value="P450, PUTATIVE (EUROFUNG)-RELATED"/>
    <property type="match status" value="1"/>
</dbReference>
<organism evidence="8 9">
    <name type="scientific">Cystobacter fuscus (strain ATCC 25194 / DSM 2262 / NBRC 100088 / M29)</name>
    <dbReference type="NCBI Taxonomy" id="1242864"/>
    <lineage>
        <taxon>Bacteria</taxon>
        <taxon>Pseudomonadati</taxon>
        <taxon>Myxococcota</taxon>
        <taxon>Myxococcia</taxon>
        <taxon>Myxococcales</taxon>
        <taxon>Cystobacterineae</taxon>
        <taxon>Archangiaceae</taxon>
        <taxon>Cystobacter</taxon>
    </lineage>
</organism>
<protein>
    <submittedName>
        <fullName evidence="8">Cytochrome P450 hydroxylase</fullName>
    </submittedName>
</protein>
<dbReference type="SUPFAM" id="SSF48264">
    <property type="entry name" value="Cytochrome P450"/>
    <property type="match status" value="1"/>
</dbReference>
<keyword evidence="3 7" id="KW-0479">Metal-binding</keyword>
<dbReference type="Pfam" id="PF00067">
    <property type="entry name" value="p450"/>
    <property type="match status" value="1"/>
</dbReference>
<keyword evidence="2 7" id="KW-0349">Heme</keyword>
<keyword evidence="6 7" id="KW-0503">Monooxygenase</keyword>
<evidence type="ECO:0000256" key="4">
    <source>
        <dbReference type="ARBA" id="ARBA00023002"/>
    </source>
</evidence>
<dbReference type="InterPro" id="IPR001128">
    <property type="entry name" value="Cyt_P450"/>
</dbReference>
<dbReference type="Proteomes" id="UP000011682">
    <property type="component" value="Unassembled WGS sequence"/>
</dbReference>
<name>S9QUX2_CYSF2</name>
<comment type="similarity">
    <text evidence="1 7">Belongs to the cytochrome P450 family.</text>
</comment>
<dbReference type="AlphaFoldDB" id="S9QUX2"/>
<sequence>MTTQRVNILAPEFRANPHPRYAELRRDTPVVQVEPAGFWALSRYEDVAFVIKNPQLFSSQGFKAAWQPEWVGYNPLANSMLVLDGAGHTRLRTLVSRAFNASAINRLEVRIRKLANRLVDELAEKGEADAVSSFAMPLPAFVIGELLGLDVSLHHRFKDWSDDITSVTPVPHSPEHAQRTLTSIADTTRYISEVIEARRRSPADDLVSDLIRAEVEGQSLTDQEIVDFLVLLLIGGLETTVHLLAHSLLFLAERPEELARLRAQPALLPGFVEEMLRYEAPVQALLRVATSDVTLSGVKIPQGEVVLALLASANRDERHYSEPDRFDPHRGQPGLSFGYGVHYCIGAQLARMEARCGLEALLSRFSGFTRTSSELSWGHAITVRGPQHLSLRFIPA</sequence>
<dbReference type="GO" id="GO:0020037">
    <property type="term" value="F:heme binding"/>
    <property type="evidence" value="ECO:0007669"/>
    <property type="project" value="InterPro"/>
</dbReference>
<keyword evidence="5 7" id="KW-0408">Iron</keyword>
<keyword evidence="4 7" id="KW-0560">Oxidoreductase</keyword>
<dbReference type="GO" id="GO:0016705">
    <property type="term" value="F:oxidoreductase activity, acting on paired donors, with incorporation or reduction of molecular oxygen"/>
    <property type="evidence" value="ECO:0007669"/>
    <property type="project" value="InterPro"/>
</dbReference>
<dbReference type="PRINTS" id="PR00385">
    <property type="entry name" value="P450"/>
</dbReference>